<evidence type="ECO:0000256" key="2">
    <source>
        <dbReference type="SAM" id="Phobius"/>
    </source>
</evidence>
<dbReference type="Gene3D" id="1.10.10.1320">
    <property type="entry name" value="Anti-sigma factor, zinc-finger domain"/>
    <property type="match status" value="1"/>
</dbReference>
<feature type="compositionally biased region" description="Low complexity" evidence="1">
    <location>
        <begin position="198"/>
        <end position="215"/>
    </location>
</feature>
<evidence type="ECO:0000313" key="3">
    <source>
        <dbReference type="EMBL" id="MCP3730805.1"/>
    </source>
</evidence>
<gene>
    <name evidence="3" type="ORF">M9978_10220</name>
</gene>
<keyword evidence="2" id="KW-0472">Membrane</keyword>
<feature type="transmembrane region" description="Helical" evidence="2">
    <location>
        <begin position="88"/>
        <end position="108"/>
    </location>
</feature>
<dbReference type="RefSeq" id="WP_254292937.1">
    <property type="nucleotide sequence ID" value="NZ_JAMLDX010000006.1"/>
</dbReference>
<dbReference type="Proteomes" id="UP001139451">
    <property type="component" value="Unassembled WGS sequence"/>
</dbReference>
<reference evidence="3" key="1">
    <citation type="submission" date="2022-05" db="EMBL/GenBank/DDBJ databases">
        <title>Sphingomonas sp. strain MG17 Genome sequencing and assembly.</title>
        <authorList>
            <person name="Kim I."/>
        </authorList>
    </citation>
    <scope>NUCLEOTIDE SEQUENCE</scope>
    <source>
        <strain evidence="3">MG17</strain>
    </source>
</reference>
<evidence type="ECO:0000256" key="1">
    <source>
        <dbReference type="SAM" id="MobiDB-lite"/>
    </source>
</evidence>
<evidence type="ECO:0000313" key="4">
    <source>
        <dbReference type="Proteomes" id="UP001139451"/>
    </source>
</evidence>
<dbReference type="EMBL" id="JAMLDX010000006">
    <property type="protein sequence ID" value="MCP3730805.1"/>
    <property type="molecule type" value="Genomic_DNA"/>
</dbReference>
<sequence length="230" mass="24665">MTIDPEMLMAYADGELDPLAAKRVEKAIAADPALAAQVEQHRMLAASLRTAFAPVERAPIPARIEAMIRESAKVVPLAPRPARRERRFWIGAIAASLVAGLVAGPLMWPQGDSIGFENGRTVARGEVARALDTQLASAQPEGAALRIGVTFRDRGERLCRTFERGETSGIACASGREWRIERLYGGTAGQSTEYRQAGSSSSAAMADAQAMMAGQPMSAEEEMRALAARR</sequence>
<dbReference type="AlphaFoldDB" id="A0A9X2HQN6"/>
<comment type="caution">
    <text evidence="3">The sequence shown here is derived from an EMBL/GenBank/DDBJ whole genome shotgun (WGS) entry which is preliminary data.</text>
</comment>
<protein>
    <submittedName>
        <fullName evidence="3">Anti-sigma factor</fullName>
    </submittedName>
</protein>
<feature type="region of interest" description="Disordered" evidence="1">
    <location>
        <begin position="198"/>
        <end position="230"/>
    </location>
</feature>
<name>A0A9X2HQN6_9SPHN</name>
<dbReference type="InterPro" id="IPR041916">
    <property type="entry name" value="Anti_sigma_zinc_sf"/>
</dbReference>
<organism evidence="3 4">
    <name type="scientific">Sphingomonas tagetis</name>
    <dbReference type="NCBI Taxonomy" id="2949092"/>
    <lineage>
        <taxon>Bacteria</taxon>
        <taxon>Pseudomonadati</taxon>
        <taxon>Pseudomonadota</taxon>
        <taxon>Alphaproteobacteria</taxon>
        <taxon>Sphingomonadales</taxon>
        <taxon>Sphingomonadaceae</taxon>
        <taxon>Sphingomonas</taxon>
    </lineage>
</organism>
<keyword evidence="2" id="KW-1133">Transmembrane helix</keyword>
<proteinExistence type="predicted"/>
<keyword evidence="2" id="KW-0812">Transmembrane</keyword>
<keyword evidence="4" id="KW-1185">Reference proteome</keyword>
<accession>A0A9X2HQN6</accession>